<proteinExistence type="predicted"/>
<reference evidence="1 2" key="1">
    <citation type="submission" date="2021-01" db="EMBL/GenBank/DDBJ databases">
        <title>Whole genome shotgun sequence of Catellatospora citrea NBRC 14495.</title>
        <authorList>
            <person name="Komaki H."/>
            <person name="Tamura T."/>
        </authorList>
    </citation>
    <scope>NUCLEOTIDE SEQUENCE [LARGE SCALE GENOMIC DNA]</scope>
    <source>
        <strain evidence="1 2">NBRC 14495</strain>
    </source>
</reference>
<gene>
    <name evidence="1" type="ORF">Cci01nite_19380</name>
</gene>
<comment type="caution">
    <text evidence="1">The sequence shown here is derived from an EMBL/GenBank/DDBJ whole genome shotgun (WGS) entry which is preliminary data.</text>
</comment>
<accession>A0A8J3KIZ9</accession>
<organism evidence="1 2">
    <name type="scientific">Catellatospora citrea</name>
    <dbReference type="NCBI Taxonomy" id="53366"/>
    <lineage>
        <taxon>Bacteria</taxon>
        <taxon>Bacillati</taxon>
        <taxon>Actinomycetota</taxon>
        <taxon>Actinomycetes</taxon>
        <taxon>Micromonosporales</taxon>
        <taxon>Micromonosporaceae</taxon>
        <taxon>Catellatospora</taxon>
    </lineage>
</organism>
<dbReference type="RefSeq" id="WP_147433037.1">
    <property type="nucleotide sequence ID" value="NZ_BONH01000006.1"/>
</dbReference>
<evidence type="ECO:0000313" key="2">
    <source>
        <dbReference type="Proteomes" id="UP000659904"/>
    </source>
</evidence>
<keyword evidence="2" id="KW-1185">Reference proteome</keyword>
<name>A0A8J3KIZ9_9ACTN</name>
<dbReference type="AlphaFoldDB" id="A0A8J3KIZ9"/>
<dbReference type="EMBL" id="BONH01000006">
    <property type="protein sequence ID" value="GIF96844.1"/>
    <property type="molecule type" value="Genomic_DNA"/>
</dbReference>
<sequence length="176" mass="18755">MSRVRHMVVVGLVAALAGAGWQVAVREVRPSRPPQACGLLRPELLELALGSGYGVKESHDGLWYGPLAEALSACVWDSGAGRPWLRLIVRHYGWAGGRGPLAHVRDHTGDPDDLPSVYAEALGRYYDENIVDGQAVEVVSAAGAYSVTVAYISAEPRRTLGVARLVLVEAMSGLKG</sequence>
<protein>
    <submittedName>
        <fullName evidence="1">Uncharacterized protein</fullName>
    </submittedName>
</protein>
<evidence type="ECO:0000313" key="1">
    <source>
        <dbReference type="EMBL" id="GIF96844.1"/>
    </source>
</evidence>
<dbReference type="Proteomes" id="UP000659904">
    <property type="component" value="Unassembled WGS sequence"/>
</dbReference>